<dbReference type="AlphaFoldDB" id="A0A812KGU3"/>
<accession>A0A812KGU3</accession>
<dbReference type="Gene3D" id="1.10.238.10">
    <property type="entry name" value="EF-hand"/>
    <property type="match status" value="2"/>
</dbReference>
<comment type="caution">
    <text evidence="4">The sequence shown here is derived from an EMBL/GenBank/DDBJ whole genome shotgun (WGS) entry which is preliminary data.</text>
</comment>
<protein>
    <recommendedName>
        <fullName evidence="3">EF-hand domain-containing protein</fullName>
    </recommendedName>
</protein>
<dbReference type="SUPFAM" id="SSF47473">
    <property type="entry name" value="EF-hand"/>
    <property type="match status" value="1"/>
</dbReference>
<feature type="non-terminal residue" evidence="4">
    <location>
        <position position="365"/>
    </location>
</feature>
<dbReference type="EMBL" id="CAJNJA010007600">
    <property type="protein sequence ID" value="CAE7226675.1"/>
    <property type="molecule type" value="Genomic_DNA"/>
</dbReference>
<evidence type="ECO:0000256" key="1">
    <source>
        <dbReference type="ARBA" id="ARBA00022837"/>
    </source>
</evidence>
<feature type="domain" description="EF-hand" evidence="3">
    <location>
        <begin position="64"/>
        <end position="99"/>
    </location>
</feature>
<evidence type="ECO:0000259" key="3">
    <source>
        <dbReference type="PROSITE" id="PS50222"/>
    </source>
</evidence>
<keyword evidence="1" id="KW-0106">Calcium</keyword>
<evidence type="ECO:0000256" key="2">
    <source>
        <dbReference type="SAM" id="MobiDB-lite"/>
    </source>
</evidence>
<dbReference type="PROSITE" id="PS50222">
    <property type="entry name" value="EF_HAND_2"/>
    <property type="match status" value="2"/>
</dbReference>
<dbReference type="OrthoDB" id="435430at2759"/>
<reference evidence="4" key="1">
    <citation type="submission" date="2021-02" db="EMBL/GenBank/DDBJ databases">
        <authorList>
            <person name="Dougan E. K."/>
            <person name="Rhodes N."/>
            <person name="Thang M."/>
            <person name="Chan C."/>
        </authorList>
    </citation>
    <scope>NUCLEOTIDE SEQUENCE</scope>
</reference>
<name>A0A812KGU3_9DINO</name>
<evidence type="ECO:0000313" key="4">
    <source>
        <dbReference type="EMBL" id="CAE7226675.1"/>
    </source>
</evidence>
<organism evidence="4 5">
    <name type="scientific">Symbiodinium necroappetens</name>
    <dbReference type="NCBI Taxonomy" id="1628268"/>
    <lineage>
        <taxon>Eukaryota</taxon>
        <taxon>Sar</taxon>
        <taxon>Alveolata</taxon>
        <taxon>Dinophyceae</taxon>
        <taxon>Suessiales</taxon>
        <taxon>Symbiodiniaceae</taxon>
        <taxon>Symbiodinium</taxon>
    </lineage>
</organism>
<feature type="compositionally biased region" description="Basic and acidic residues" evidence="2">
    <location>
        <begin position="303"/>
        <end position="318"/>
    </location>
</feature>
<dbReference type="InterPro" id="IPR002048">
    <property type="entry name" value="EF_hand_dom"/>
</dbReference>
<sequence>DTLSPRLPEPSVDSADYQPEVDVERLAQHFAQRYGSLAEARKALDPEVELKLVEFELALKKWGVKVDNVVHFFAHIDEDYSGSISVEELLNVLDSPLDEIKRREKLRQRNEVKRIFEEMARSICEKFGSIEEAFQKHGSWLHSTSSSLSLAQFGRLAKQLDIELEAAVMQRVFNEIDEDKEGSISVEELQKALSYPIVRYVVVEIASLLEQKHGGVVEAFESIGEIRPGSVSKVPPPPLSGDRPPLRLAVHEGVSQEHFLKVLRQLKVLDNITDSAATMIWTSLQPFTMQDFVQRLLEEHRQAEEEKQRHEEDRDRREKERKRRLAESLCLDSRQRAAKEVNSWLDEVRYLEARGSCGLSRTAKF</sequence>
<proteinExistence type="predicted"/>
<keyword evidence="5" id="KW-1185">Reference proteome</keyword>
<dbReference type="PROSITE" id="PS00018">
    <property type="entry name" value="EF_HAND_1"/>
    <property type="match status" value="1"/>
</dbReference>
<feature type="domain" description="EF-hand" evidence="3">
    <location>
        <begin position="164"/>
        <end position="199"/>
    </location>
</feature>
<dbReference type="Pfam" id="PF13202">
    <property type="entry name" value="EF-hand_5"/>
    <property type="match status" value="1"/>
</dbReference>
<dbReference type="Proteomes" id="UP000601435">
    <property type="component" value="Unassembled WGS sequence"/>
</dbReference>
<evidence type="ECO:0000313" key="5">
    <source>
        <dbReference type="Proteomes" id="UP000601435"/>
    </source>
</evidence>
<dbReference type="InterPro" id="IPR018247">
    <property type="entry name" value="EF_Hand_1_Ca_BS"/>
</dbReference>
<dbReference type="GO" id="GO:0005509">
    <property type="term" value="F:calcium ion binding"/>
    <property type="evidence" value="ECO:0007669"/>
    <property type="project" value="InterPro"/>
</dbReference>
<gene>
    <name evidence="4" type="ORF">SNEC2469_LOCUS3243</name>
</gene>
<feature type="region of interest" description="Disordered" evidence="2">
    <location>
        <begin position="303"/>
        <end position="324"/>
    </location>
</feature>
<dbReference type="InterPro" id="IPR011992">
    <property type="entry name" value="EF-hand-dom_pair"/>
</dbReference>